<dbReference type="PANTHER" id="PTHR31718">
    <property type="entry name" value="PLAT DOMAIN-CONTAINING PROTEIN"/>
    <property type="match status" value="1"/>
</dbReference>
<evidence type="ECO:0000313" key="3">
    <source>
        <dbReference type="Proteomes" id="UP000607653"/>
    </source>
</evidence>
<name>A0A822YLK0_NELNU</name>
<dbReference type="PANTHER" id="PTHR31718:SF31">
    <property type="entry name" value="OS01G0172800 PROTEIN"/>
    <property type="match status" value="1"/>
</dbReference>
<dbReference type="EMBL" id="DUZY01000003">
    <property type="protein sequence ID" value="DAD33412.1"/>
    <property type="molecule type" value="Genomic_DNA"/>
</dbReference>
<dbReference type="Proteomes" id="UP000607653">
    <property type="component" value="Unassembled WGS sequence"/>
</dbReference>
<feature type="chain" id="PRO_5032518968" evidence="1">
    <location>
        <begin position="28"/>
        <end position="83"/>
    </location>
</feature>
<comment type="caution">
    <text evidence="2">The sequence shown here is derived from an EMBL/GenBank/DDBJ whole genome shotgun (WGS) entry which is preliminary data.</text>
</comment>
<dbReference type="AlphaFoldDB" id="A0A822YLK0"/>
<dbReference type="InterPro" id="IPR010417">
    <property type="entry name" value="Embryo-specific_ATS3"/>
</dbReference>
<dbReference type="Pfam" id="PF06232">
    <property type="entry name" value="ATS3"/>
    <property type="match status" value="1"/>
</dbReference>
<reference evidence="2 3" key="1">
    <citation type="journal article" date="2020" name="Mol. Biol. Evol.">
        <title>Distinct Expression and Methylation Patterns for Genes with Different Fates following a Single Whole-Genome Duplication in Flowering Plants.</title>
        <authorList>
            <person name="Shi T."/>
            <person name="Rahmani R.S."/>
            <person name="Gugger P.F."/>
            <person name="Wang M."/>
            <person name="Li H."/>
            <person name="Zhang Y."/>
            <person name="Li Z."/>
            <person name="Wang Q."/>
            <person name="Van de Peer Y."/>
            <person name="Marchal K."/>
            <person name="Chen J."/>
        </authorList>
    </citation>
    <scope>NUCLEOTIDE SEQUENCE [LARGE SCALE GENOMIC DNA]</scope>
    <source>
        <tissue evidence="2">Leaf</tissue>
    </source>
</reference>
<evidence type="ECO:0000256" key="1">
    <source>
        <dbReference type="SAM" id="SignalP"/>
    </source>
</evidence>
<keyword evidence="1" id="KW-0732">Signal</keyword>
<evidence type="ECO:0000313" key="2">
    <source>
        <dbReference type="EMBL" id="DAD33412.1"/>
    </source>
</evidence>
<feature type="signal peptide" evidence="1">
    <location>
        <begin position="1"/>
        <end position="27"/>
    </location>
</feature>
<sequence length="83" mass="9120">MVFKGEVVKSVSFLLLSLAIFLTSSQAKPIIQQPQPYKSFGLKIQNTQSLRSCSYTVTIRTSCSSTSYTRDNIGLAFGDSYGN</sequence>
<protein>
    <submittedName>
        <fullName evidence="2">Uncharacterized protein</fullName>
    </submittedName>
</protein>
<organism evidence="2 3">
    <name type="scientific">Nelumbo nucifera</name>
    <name type="common">Sacred lotus</name>
    <dbReference type="NCBI Taxonomy" id="4432"/>
    <lineage>
        <taxon>Eukaryota</taxon>
        <taxon>Viridiplantae</taxon>
        <taxon>Streptophyta</taxon>
        <taxon>Embryophyta</taxon>
        <taxon>Tracheophyta</taxon>
        <taxon>Spermatophyta</taxon>
        <taxon>Magnoliopsida</taxon>
        <taxon>Proteales</taxon>
        <taxon>Nelumbonaceae</taxon>
        <taxon>Nelumbo</taxon>
    </lineage>
</organism>
<accession>A0A822YLK0</accession>
<proteinExistence type="predicted"/>
<keyword evidence="3" id="KW-1185">Reference proteome</keyword>
<gene>
    <name evidence="2" type="ORF">HUJ06_012264</name>
</gene>